<accession>A0AAU8EKD6</accession>
<dbReference type="InterPro" id="IPR015946">
    <property type="entry name" value="KH_dom-like_a/b"/>
</dbReference>
<dbReference type="InterPro" id="IPR052924">
    <property type="entry name" value="OsmC/Ohr_hydroprdx_reductase"/>
</dbReference>
<dbReference type="RefSeq" id="WP_353710712.1">
    <property type="nucleotide sequence ID" value="NZ_CP159279.1"/>
</dbReference>
<dbReference type="EMBL" id="CP159279">
    <property type="protein sequence ID" value="XCH10039.1"/>
    <property type="molecule type" value="Genomic_DNA"/>
</dbReference>
<dbReference type="GO" id="GO:0004601">
    <property type="term" value="F:peroxidase activity"/>
    <property type="evidence" value="ECO:0007669"/>
    <property type="project" value="UniProtKB-KW"/>
</dbReference>
<gene>
    <name evidence="1" type="ORF">ABRP34_14450</name>
</gene>
<keyword evidence="1" id="KW-0560">Oxidoreductase</keyword>
<sequence length="192" mass="20648">MSVTETNTERGIVNGVDLDQLTATIEAVRGERTLGEVTFSVEGEWEDGFKLRSATGALTQAGQKDASRAGKFEMRSDEPASLLGTDTAVSPAEYVLQALAGCYTVTLTANAAARNIELKSYKLQLEADFDLASFLGIAPEENPGASQIRVTVELDAPTATREELEDLVETVQQRSPIRDTLIRPVDVVTTLA</sequence>
<proteinExistence type="predicted"/>
<reference evidence="1" key="1">
    <citation type="submission" date="2024-06" db="EMBL/GenBank/DDBJ databases">
        <title>Biodegradation of dimethachlon by Arthrobacter sp. K5: mechanistic insights and ecological implications.</title>
        <authorList>
            <person name="Hu S."/>
            <person name="Lu P."/>
        </authorList>
    </citation>
    <scope>NUCLEOTIDE SEQUENCE</scope>
    <source>
        <strain evidence="1">K5</strain>
    </source>
</reference>
<name>A0AAU8EKD6_9MICC</name>
<dbReference type="Pfam" id="PF02566">
    <property type="entry name" value="OsmC"/>
    <property type="match status" value="1"/>
</dbReference>
<dbReference type="PANTHER" id="PTHR35368">
    <property type="entry name" value="HYDROPEROXIDE REDUCTASE"/>
    <property type="match status" value="1"/>
</dbReference>
<organism evidence="1">
    <name type="scientific">Arthrobacter sp. K5</name>
    <dbReference type="NCBI Taxonomy" id="2839623"/>
    <lineage>
        <taxon>Bacteria</taxon>
        <taxon>Bacillati</taxon>
        <taxon>Actinomycetota</taxon>
        <taxon>Actinomycetes</taxon>
        <taxon>Micrococcales</taxon>
        <taxon>Micrococcaceae</taxon>
        <taxon>Arthrobacter</taxon>
    </lineage>
</organism>
<dbReference type="EC" id="1.11.1.-" evidence="1"/>
<dbReference type="Gene3D" id="3.30.300.20">
    <property type="match status" value="1"/>
</dbReference>
<dbReference type="PANTHER" id="PTHR35368:SF1">
    <property type="entry name" value="HYDROPEROXIDE REDUCTASE"/>
    <property type="match status" value="1"/>
</dbReference>
<dbReference type="InterPro" id="IPR003718">
    <property type="entry name" value="OsmC/Ohr_fam"/>
</dbReference>
<protein>
    <submittedName>
        <fullName evidence="1">OsmC family protein</fullName>
        <ecNumber evidence="1">1.11.1.-</ecNumber>
    </submittedName>
</protein>
<dbReference type="InterPro" id="IPR036102">
    <property type="entry name" value="OsmC/Ohrsf"/>
</dbReference>
<dbReference type="AlphaFoldDB" id="A0AAU8EKD6"/>
<evidence type="ECO:0000313" key="1">
    <source>
        <dbReference type="EMBL" id="XCH10039.1"/>
    </source>
</evidence>
<keyword evidence="1" id="KW-0575">Peroxidase</keyword>
<dbReference type="SUPFAM" id="SSF82784">
    <property type="entry name" value="OsmC-like"/>
    <property type="match status" value="1"/>
</dbReference>